<feature type="transmembrane region" description="Helical" evidence="11">
    <location>
        <begin position="308"/>
        <end position="326"/>
    </location>
</feature>
<sequence>MVVVFLIFCIFEVTQGVIVVGELNKNVILPCSFTPGDDEVIHWIIGEDKYVISYYHNKDQLENQDKDYVGRTALFNNEISKGNASLQIRNLRKSDENTYNCYVGTRTEKTEYITLQVIDLQQTMEYKWDHNSLHLTCSVNTSTSVGITITWYENNQEVQKNQSTKSSYIVRNESLTYQCTIYSPTVQSSWTGSWRMKEPIMKDDSITCDCNFCNGTFNSKWYFKKGTHEVEIASMDKSLPVISTEYKDRIDNLNKHNLTLRKLGPSDSGNYICVIKMEQNMDIEMTAVSISGENENHKLNAKSHRKRWILLVPFILVPLGAIFKILKDMKKARPNE</sequence>
<proteinExistence type="predicted"/>
<organism evidence="14 15">
    <name type="scientific">Engystomops pustulosus</name>
    <name type="common">Tungara frog</name>
    <name type="synonym">Physalaemus pustulosus</name>
    <dbReference type="NCBI Taxonomy" id="76066"/>
    <lineage>
        <taxon>Eukaryota</taxon>
        <taxon>Metazoa</taxon>
        <taxon>Chordata</taxon>
        <taxon>Craniata</taxon>
        <taxon>Vertebrata</taxon>
        <taxon>Euteleostomi</taxon>
        <taxon>Amphibia</taxon>
        <taxon>Batrachia</taxon>
        <taxon>Anura</taxon>
        <taxon>Neobatrachia</taxon>
        <taxon>Hyloidea</taxon>
        <taxon>Leptodactylidae</taxon>
        <taxon>Leiuperinae</taxon>
        <taxon>Engystomops</taxon>
    </lineage>
</organism>
<evidence type="ECO:0000256" key="2">
    <source>
        <dbReference type="ARBA" id="ARBA00022475"/>
    </source>
</evidence>
<dbReference type="GO" id="GO:0042102">
    <property type="term" value="P:positive regulation of T cell proliferation"/>
    <property type="evidence" value="ECO:0007669"/>
    <property type="project" value="TreeGrafter"/>
</dbReference>
<keyword evidence="15" id="KW-1185">Reference proteome</keyword>
<dbReference type="InterPro" id="IPR036179">
    <property type="entry name" value="Ig-like_dom_sf"/>
</dbReference>
<dbReference type="InterPro" id="IPR013106">
    <property type="entry name" value="Ig_V-set"/>
</dbReference>
<feature type="signal peptide" evidence="12">
    <location>
        <begin position="1"/>
        <end position="16"/>
    </location>
</feature>
<gene>
    <name evidence="14" type="ORF">GDO81_005617</name>
</gene>
<dbReference type="SMART" id="SM00406">
    <property type="entry name" value="IGv"/>
    <property type="match status" value="2"/>
</dbReference>
<keyword evidence="4 12" id="KW-0732">Signal</keyword>
<dbReference type="GO" id="GO:0009897">
    <property type="term" value="C:external side of plasma membrane"/>
    <property type="evidence" value="ECO:0007669"/>
    <property type="project" value="TreeGrafter"/>
</dbReference>
<dbReference type="Gene3D" id="2.60.40.10">
    <property type="entry name" value="Immunoglobulins"/>
    <property type="match status" value="3"/>
</dbReference>
<dbReference type="PANTHER" id="PTHR25466">
    <property type="entry name" value="T-LYMPHOCYTE ACTIVATION ANTIGEN"/>
    <property type="match status" value="1"/>
</dbReference>
<feature type="chain" id="PRO_5043406398" description="Ig-like domain-containing protein" evidence="12">
    <location>
        <begin position="17"/>
        <end position="336"/>
    </location>
</feature>
<dbReference type="PANTHER" id="PTHR25466:SF14">
    <property type="entry name" value="BUTYROPHILIN SUBFAMILY 2 MEMBER A2-LIKE-RELATED"/>
    <property type="match status" value="1"/>
</dbReference>
<evidence type="ECO:0000313" key="14">
    <source>
        <dbReference type="EMBL" id="KAG8587267.1"/>
    </source>
</evidence>
<evidence type="ECO:0000256" key="9">
    <source>
        <dbReference type="ARBA" id="ARBA00023180"/>
    </source>
</evidence>
<feature type="domain" description="Ig-like" evidence="13">
    <location>
        <begin position="135"/>
        <end position="291"/>
    </location>
</feature>
<dbReference type="Proteomes" id="UP000824782">
    <property type="component" value="Unassembled WGS sequence"/>
</dbReference>
<evidence type="ECO:0000256" key="4">
    <source>
        <dbReference type="ARBA" id="ARBA00022729"/>
    </source>
</evidence>
<dbReference type="Pfam" id="PF07686">
    <property type="entry name" value="V-set"/>
    <property type="match status" value="1"/>
</dbReference>
<evidence type="ECO:0000256" key="5">
    <source>
        <dbReference type="ARBA" id="ARBA00022989"/>
    </source>
</evidence>
<keyword evidence="3 11" id="KW-0812">Transmembrane</keyword>
<dbReference type="InterPro" id="IPR013783">
    <property type="entry name" value="Ig-like_fold"/>
</dbReference>
<dbReference type="GO" id="GO:0007166">
    <property type="term" value="P:cell surface receptor signaling pathway"/>
    <property type="evidence" value="ECO:0007669"/>
    <property type="project" value="TreeGrafter"/>
</dbReference>
<evidence type="ECO:0000313" key="15">
    <source>
        <dbReference type="Proteomes" id="UP000824782"/>
    </source>
</evidence>
<accession>A0AAV7CT87</accession>
<comment type="caution">
    <text evidence="14">The sequence shown here is derived from an EMBL/GenBank/DDBJ whole genome shotgun (WGS) entry which is preliminary data.</text>
</comment>
<dbReference type="InterPro" id="IPR051713">
    <property type="entry name" value="T-cell_Activation_Regulation"/>
</dbReference>
<dbReference type="InterPro" id="IPR003599">
    <property type="entry name" value="Ig_sub"/>
</dbReference>
<keyword evidence="5 11" id="KW-1133">Transmembrane helix</keyword>
<keyword evidence="8" id="KW-0675">Receptor</keyword>
<feature type="domain" description="Ig-like" evidence="13">
    <location>
        <begin position="24"/>
        <end position="114"/>
    </location>
</feature>
<dbReference type="AlphaFoldDB" id="A0AAV7CT87"/>
<evidence type="ECO:0000256" key="7">
    <source>
        <dbReference type="ARBA" id="ARBA00023157"/>
    </source>
</evidence>
<evidence type="ECO:0000256" key="1">
    <source>
        <dbReference type="ARBA" id="ARBA00004251"/>
    </source>
</evidence>
<evidence type="ECO:0000256" key="12">
    <source>
        <dbReference type="SAM" id="SignalP"/>
    </source>
</evidence>
<keyword evidence="7" id="KW-1015">Disulfide bond</keyword>
<dbReference type="FunFam" id="2.60.40.10:FF:000142">
    <property type="entry name" value="V-set domain-containing T-cell activation inhibitor 1"/>
    <property type="match status" value="1"/>
</dbReference>
<evidence type="ECO:0000259" key="13">
    <source>
        <dbReference type="PROSITE" id="PS50835"/>
    </source>
</evidence>
<evidence type="ECO:0000256" key="6">
    <source>
        <dbReference type="ARBA" id="ARBA00023136"/>
    </source>
</evidence>
<evidence type="ECO:0000256" key="8">
    <source>
        <dbReference type="ARBA" id="ARBA00023170"/>
    </source>
</evidence>
<keyword evidence="9" id="KW-0325">Glycoprotein</keyword>
<dbReference type="GO" id="GO:0031295">
    <property type="term" value="P:T cell costimulation"/>
    <property type="evidence" value="ECO:0007669"/>
    <property type="project" value="TreeGrafter"/>
</dbReference>
<dbReference type="SMART" id="SM00409">
    <property type="entry name" value="IG"/>
    <property type="match status" value="2"/>
</dbReference>
<evidence type="ECO:0000256" key="3">
    <source>
        <dbReference type="ARBA" id="ARBA00022692"/>
    </source>
</evidence>
<dbReference type="GO" id="GO:0042130">
    <property type="term" value="P:negative regulation of T cell proliferation"/>
    <property type="evidence" value="ECO:0007669"/>
    <property type="project" value="TreeGrafter"/>
</dbReference>
<reference evidence="14" key="1">
    <citation type="thesis" date="2020" institute="ProQuest LLC" country="789 East Eisenhower Parkway, Ann Arbor, MI, USA">
        <title>Comparative Genomics and Chromosome Evolution.</title>
        <authorList>
            <person name="Mudd A.B."/>
        </authorList>
    </citation>
    <scope>NUCLEOTIDE SEQUENCE</scope>
    <source>
        <strain evidence="14">237g6f4</strain>
        <tissue evidence="14">Blood</tissue>
    </source>
</reference>
<evidence type="ECO:0000256" key="10">
    <source>
        <dbReference type="ARBA" id="ARBA00023319"/>
    </source>
</evidence>
<dbReference type="InterPro" id="IPR007110">
    <property type="entry name" value="Ig-like_dom"/>
</dbReference>
<name>A0AAV7CT87_ENGPU</name>
<dbReference type="EMBL" id="WNYA01000002">
    <property type="protein sequence ID" value="KAG8587267.1"/>
    <property type="molecule type" value="Genomic_DNA"/>
</dbReference>
<keyword evidence="2" id="KW-1003">Cell membrane</keyword>
<protein>
    <recommendedName>
        <fullName evidence="13">Ig-like domain-containing protein</fullName>
    </recommendedName>
</protein>
<dbReference type="GO" id="GO:0071222">
    <property type="term" value="P:cellular response to lipopolysaccharide"/>
    <property type="evidence" value="ECO:0007669"/>
    <property type="project" value="TreeGrafter"/>
</dbReference>
<dbReference type="SUPFAM" id="SSF48726">
    <property type="entry name" value="Immunoglobulin"/>
    <property type="match status" value="2"/>
</dbReference>
<keyword evidence="6 11" id="KW-0472">Membrane</keyword>
<dbReference type="PROSITE" id="PS50835">
    <property type="entry name" value="IG_LIKE"/>
    <property type="match status" value="2"/>
</dbReference>
<comment type="subcellular location">
    <subcellularLocation>
        <location evidence="1">Cell membrane</location>
        <topology evidence="1">Single-pass type I membrane protein</topology>
    </subcellularLocation>
</comment>
<evidence type="ECO:0000256" key="11">
    <source>
        <dbReference type="SAM" id="Phobius"/>
    </source>
</evidence>
<keyword evidence="10" id="KW-0393">Immunoglobulin domain</keyword>
<dbReference type="GO" id="GO:0006955">
    <property type="term" value="P:immune response"/>
    <property type="evidence" value="ECO:0007669"/>
    <property type="project" value="TreeGrafter"/>
</dbReference>